<keyword evidence="2" id="KW-1185">Reference proteome</keyword>
<dbReference type="Proteomes" id="UP000797356">
    <property type="component" value="Chromosome 6"/>
</dbReference>
<reference evidence="1" key="1">
    <citation type="journal article" date="2017" name="Gigascience">
        <title>The genome draft of coconut (Cocos nucifera).</title>
        <authorList>
            <person name="Xiao Y."/>
            <person name="Xu P."/>
            <person name="Fan H."/>
            <person name="Baudouin L."/>
            <person name="Xia W."/>
            <person name="Bocs S."/>
            <person name="Xu J."/>
            <person name="Li Q."/>
            <person name="Guo A."/>
            <person name="Zhou L."/>
            <person name="Li J."/>
            <person name="Wu Y."/>
            <person name="Ma Z."/>
            <person name="Armero A."/>
            <person name="Issali A.E."/>
            <person name="Liu N."/>
            <person name="Peng M."/>
            <person name="Yang Y."/>
        </authorList>
    </citation>
    <scope>NUCLEOTIDE SEQUENCE</scope>
    <source>
        <tissue evidence="1">Spear leaf of Hainan Tall coconut</tissue>
    </source>
</reference>
<dbReference type="EMBL" id="CM017877">
    <property type="protein sequence ID" value="KAG1346392.1"/>
    <property type="molecule type" value="Genomic_DNA"/>
</dbReference>
<name>A0A8K0IAN2_COCNU</name>
<accession>A0A8K0IAN2</accession>
<comment type="caution">
    <text evidence="1">The sequence shown here is derived from an EMBL/GenBank/DDBJ whole genome shotgun (WGS) entry which is preliminary data.</text>
</comment>
<organism evidence="1 2">
    <name type="scientific">Cocos nucifera</name>
    <name type="common">Coconut palm</name>
    <dbReference type="NCBI Taxonomy" id="13894"/>
    <lineage>
        <taxon>Eukaryota</taxon>
        <taxon>Viridiplantae</taxon>
        <taxon>Streptophyta</taxon>
        <taxon>Embryophyta</taxon>
        <taxon>Tracheophyta</taxon>
        <taxon>Spermatophyta</taxon>
        <taxon>Magnoliopsida</taxon>
        <taxon>Liliopsida</taxon>
        <taxon>Arecaceae</taxon>
        <taxon>Arecoideae</taxon>
        <taxon>Cocoseae</taxon>
        <taxon>Attaleinae</taxon>
        <taxon>Cocos</taxon>
    </lineage>
</organism>
<proteinExistence type="predicted"/>
<sequence length="68" mass="7294">MTGRSEISTSLSTNACRKVAEKLDGSEQMADVLQRLKSSDPMTGCKSVLGRIRVPVAYGDLFEEGGDT</sequence>
<protein>
    <submittedName>
        <fullName evidence="1">Uncharacterized protein</fullName>
    </submittedName>
</protein>
<gene>
    <name evidence="1" type="ORF">COCNU_06G002210</name>
</gene>
<reference evidence="1" key="2">
    <citation type="submission" date="2019-07" db="EMBL/GenBank/DDBJ databases">
        <authorList>
            <person name="Yang Y."/>
            <person name="Bocs S."/>
            <person name="Baudouin L."/>
        </authorList>
    </citation>
    <scope>NUCLEOTIDE SEQUENCE</scope>
    <source>
        <tissue evidence="1">Spear leaf of Hainan Tall coconut</tissue>
    </source>
</reference>
<dbReference type="AlphaFoldDB" id="A0A8K0IAN2"/>
<dbReference type="OrthoDB" id="20573at2759"/>
<evidence type="ECO:0000313" key="2">
    <source>
        <dbReference type="Proteomes" id="UP000797356"/>
    </source>
</evidence>
<evidence type="ECO:0000313" key="1">
    <source>
        <dbReference type="EMBL" id="KAG1346392.1"/>
    </source>
</evidence>